<dbReference type="GO" id="GO:0016301">
    <property type="term" value="F:kinase activity"/>
    <property type="evidence" value="ECO:0007669"/>
    <property type="project" value="UniProtKB-KW"/>
</dbReference>
<dbReference type="eggNOG" id="COG3290">
    <property type="taxonomic scope" value="Bacteria"/>
</dbReference>
<comment type="caution">
    <text evidence="3">The sequence shown here is derived from an EMBL/GenBank/DDBJ whole genome shotgun (WGS) entry which is preliminary data.</text>
</comment>
<dbReference type="Proteomes" id="UP000193377">
    <property type="component" value="Unassembled WGS sequence"/>
</dbReference>
<proteinExistence type="predicted"/>
<dbReference type="Gene3D" id="3.30.565.10">
    <property type="entry name" value="Histidine kinase-like ATPase, C-terminal domain"/>
    <property type="match status" value="1"/>
</dbReference>
<dbReference type="KEGG" id="badl:BADO_0369"/>
<dbReference type="CDD" id="cd16935">
    <property type="entry name" value="HATPase_AgrC-ComD-like"/>
    <property type="match status" value="1"/>
</dbReference>
<keyword evidence="1" id="KW-0472">Membrane</keyword>
<evidence type="ECO:0000313" key="3">
    <source>
        <dbReference type="EMBL" id="OSG87481.1"/>
    </source>
</evidence>
<dbReference type="EMBL" id="LNKD01000001">
    <property type="protein sequence ID" value="OSG87481.1"/>
    <property type="molecule type" value="Genomic_DNA"/>
</dbReference>
<dbReference type="InterPro" id="IPR032834">
    <property type="entry name" value="NatK-like_C"/>
</dbReference>
<feature type="transmembrane region" description="Helical" evidence="1">
    <location>
        <begin position="20"/>
        <end position="43"/>
    </location>
</feature>
<dbReference type="AlphaFoldDB" id="A0A076JKP4"/>
<reference evidence="3 4" key="1">
    <citation type="journal article" date="2016" name="Sci. Rep.">
        <title>Evaluation of genetic diversity among strains of the human gut commensal Bifidobacterium adolescentis.</title>
        <authorList>
            <person name="Duranti S."/>
            <person name="Milani C."/>
            <person name="Lugli G.A."/>
            <person name="Mancabelli L."/>
            <person name="Turroni F."/>
            <person name="Ferrario C."/>
            <person name="Mangifesta M."/>
            <person name="Viappiani A."/>
            <person name="Sanchez B."/>
            <person name="Margolles A."/>
            <person name="van Sinderen D."/>
            <person name="Ventura M."/>
        </authorList>
    </citation>
    <scope>NUCLEOTIDE SEQUENCE [LARGE SCALE GENOMIC DNA]</scope>
    <source>
        <strain evidence="3 4">487B</strain>
    </source>
</reference>
<organism evidence="3 4">
    <name type="scientific">Bifidobacterium adolescentis</name>
    <dbReference type="NCBI Taxonomy" id="1680"/>
    <lineage>
        <taxon>Bacteria</taxon>
        <taxon>Bacillati</taxon>
        <taxon>Actinomycetota</taxon>
        <taxon>Actinomycetes</taxon>
        <taxon>Bifidobacteriales</taxon>
        <taxon>Bifidobacteriaceae</taxon>
        <taxon>Bifidobacterium</taxon>
    </lineage>
</organism>
<evidence type="ECO:0000256" key="1">
    <source>
        <dbReference type="SAM" id="Phobius"/>
    </source>
</evidence>
<keyword evidence="3" id="KW-0418">Kinase</keyword>
<accession>A0A076JKP4</accession>
<gene>
    <name evidence="3" type="ORF">B0487_0399</name>
</gene>
<dbReference type="SMART" id="SM00387">
    <property type="entry name" value="HATPase_c"/>
    <property type="match status" value="1"/>
</dbReference>
<keyword evidence="3" id="KW-0808">Transferase</keyword>
<keyword evidence="1" id="KW-1133">Transmembrane helix</keyword>
<dbReference type="GO" id="GO:0042802">
    <property type="term" value="F:identical protein binding"/>
    <property type="evidence" value="ECO:0007669"/>
    <property type="project" value="TreeGrafter"/>
</dbReference>
<keyword evidence="1" id="KW-0812">Transmembrane</keyword>
<dbReference type="InterPro" id="IPR036890">
    <property type="entry name" value="HATPase_C_sf"/>
</dbReference>
<feature type="domain" description="Histidine kinase/HSP90-like ATPase" evidence="2">
    <location>
        <begin position="351"/>
        <end position="462"/>
    </location>
</feature>
<evidence type="ECO:0000259" key="2">
    <source>
        <dbReference type="SMART" id="SM00387"/>
    </source>
</evidence>
<sequence length="462" mass="51542">MFAPLGEIIRNGIAQTTPSGLFFAIGEQLNALSGLALCLIMAWSHMDNPRRNGTLFMSIGLVWFLLCGVLCGTLGIPSLWTVIPTAPLVLLVLRWLTELPWRQLLLIVATASYMVAIVYYLSLVIDVAVLGADSTNLRVGWPGLVNLLLLDVVALVSLWHPLHDSIPATFDSPSISKGFWQLIWLFPFVSSAIVVWCMPADNSTLLDSHMLEIAFTVAVVYSCFMVLAYFLIWYMIQQSDRLLAARRRQHYEALQTLQLQHMNERIREARQIKHNVRHHIHSLQALAAAEDMDGIRSYLDEMSKHRLLQPAPMQYCEHASLNAVLVYYCDWVRHLGADVDVKAAVPQYININNAELCSMVGNLLENATEAITQQTQGERRLKVRIRYRSGPPAALFITVDNTYGEADTSIEQIDGDLVSTKHGGTGLGTATVRETAERHHGTASFEHSDGMFRASVMLCLGD</sequence>
<dbReference type="PANTHER" id="PTHR40448">
    <property type="entry name" value="TWO-COMPONENT SENSOR HISTIDINE KINASE"/>
    <property type="match status" value="1"/>
</dbReference>
<dbReference type="Pfam" id="PF14501">
    <property type="entry name" value="HATPase_c_5"/>
    <property type="match status" value="1"/>
</dbReference>
<protein>
    <submittedName>
        <fullName evidence="3">Two-component sensor histidine kinase</fullName>
    </submittedName>
</protein>
<feature type="transmembrane region" description="Helical" evidence="1">
    <location>
        <begin position="139"/>
        <end position="159"/>
    </location>
</feature>
<name>A0A076JKP4_BIFAD</name>
<dbReference type="PANTHER" id="PTHR40448:SF1">
    <property type="entry name" value="TWO-COMPONENT SENSOR HISTIDINE KINASE"/>
    <property type="match status" value="1"/>
</dbReference>
<dbReference type="SUPFAM" id="SSF55874">
    <property type="entry name" value="ATPase domain of HSP90 chaperone/DNA topoisomerase II/histidine kinase"/>
    <property type="match status" value="1"/>
</dbReference>
<feature type="transmembrane region" description="Helical" evidence="1">
    <location>
        <begin position="179"/>
        <end position="198"/>
    </location>
</feature>
<feature type="transmembrane region" description="Helical" evidence="1">
    <location>
        <begin position="55"/>
        <end position="83"/>
    </location>
</feature>
<feature type="transmembrane region" description="Helical" evidence="1">
    <location>
        <begin position="103"/>
        <end position="132"/>
    </location>
</feature>
<feature type="transmembrane region" description="Helical" evidence="1">
    <location>
        <begin position="210"/>
        <end position="236"/>
    </location>
</feature>
<evidence type="ECO:0000313" key="4">
    <source>
        <dbReference type="Proteomes" id="UP000193377"/>
    </source>
</evidence>
<dbReference type="InterPro" id="IPR003594">
    <property type="entry name" value="HATPase_dom"/>
</dbReference>
<dbReference type="RefSeq" id="WP_038444102.1">
    <property type="nucleotide sequence ID" value="NZ_CP007443.1"/>
</dbReference>